<dbReference type="SUPFAM" id="SSF55681">
    <property type="entry name" value="Class II aaRS and biotin synthetases"/>
    <property type="match status" value="1"/>
</dbReference>
<dbReference type="GO" id="GO:0005524">
    <property type="term" value="F:ATP binding"/>
    <property type="evidence" value="ECO:0007669"/>
    <property type="project" value="UniProtKB-KW"/>
</dbReference>
<evidence type="ECO:0000256" key="6">
    <source>
        <dbReference type="ARBA" id="ARBA00023146"/>
    </source>
</evidence>
<evidence type="ECO:0000256" key="5">
    <source>
        <dbReference type="ARBA" id="ARBA00022917"/>
    </source>
</evidence>
<protein>
    <recommendedName>
        <fullName evidence="1">phenylalanine--tRNA ligase</fullName>
        <ecNumber evidence="1">6.1.1.20</ecNumber>
    </recommendedName>
</protein>
<evidence type="ECO:0000259" key="7">
    <source>
        <dbReference type="PROSITE" id="PS50862"/>
    </source>
</evidence>
<reference evidence="8" key="1">
    <citation type="journal article" date="2014" name="Genome Biol. Evol.">
        <title>Pangenome evidence for extensive interdomain horizontal transfer affecting lineage core and shell genes in uncultured planktonic thaumarchaeota and euryarchaeota.</title>
        <authorList>
            <person name="Deschamps P."/>
            <person name="Zivanovic Y."/>
            <person name="Moreira D."/>
            <person name="Rodriguez-Valera F."/>
            <person name="Lopez-Garcia P."/>
        </authorList>
    </citation>
    <scope>NUCLEOTIDE SEQUENCE</scope>
</reference>
<keyword evidence="6 8" id="KW-0030">Aminoacyl-tRNA synthetase</keyword>
<dbReference type="GO" id="GO:0005737">
    <property type="term" value="C:cytoplasm"/>
    <property type="evidence" value="ECO:0007669"/>
    <property type="project" value="TreeGrafter"/>
</dbReference>
<dbReference type="GO" id="GO:0006432">
    <property type="term" value="P:phenylalanyl-tRNA aminoacylation"/>
    <property type="evidence" value="ECO:0007669"/>
    <property type="project" value="TreeGrafter"/>
</dbReference>
<dbReference type="PANTHER" id="PTHR11538">
    <property type="entry name" value="PHENYLALANYL-TRNA SYNTHETASE"/>
    <property type="match status" value="1"/>
</dbReference>
<dbReference type="GO" id="GO:0000049">
    <property type="term" value="F:tRNA binding"/>
    <property type="evidence" value="ECO:0007669"/>
    <property type="project" value="InterPro"/>
</dbReference>
<keyword evidence="3" id="KW-0547">Nucleotide-binding</keyword>
<dbReference type="InterPro" id="IPR045864">
    <property type="entry name" value="aa-tRNA-synth_II/BPL/LPL"/>
</dbReference>
<dbReference type="GO" id="GO:0004826">
    <property type="term" value="F:phenylalanine-tRNA ligase activity"/>
    <property type="evidence" value="ECO:0007669"/>
    <property type="project" value="UniProtKB-EC"/>
</dbReference>
<proteinExistence type="predicted"/>
<keyword evidence="4" id="KW-0067">ATP-binding</keyword>
<gene>
    <name evidence="8" type="primary">FARSA</name>
    <name evidence="8" type="synonym">pheS</name>
</gene>
<keyword evidence="2 8" id="KW-0436">Ligase</keyword>
<dbReference type="AlphaFoldDB" id="A0A075FKH5"/>
<dbReference type="EMBL" id="KF900352">
    <property type="protein sequence ID" value="AIE91889.1"/>
    <property type="molecule type" value="Genomic_DNA"/>
</dbReference>
<evidence type="ECO:0000313" key="8">
    <source>
        <dbReference type="EMBL" id="AIE91889.1"/>
    </source>
</evidence>
<evidence type="ECO:0000256" key="3">
    <source>
        <dbReference type="ARBA" id="ARBA00022741"/>
    </source>
</evidence>
<feature type="domain" description="Aminoacyl-transfer RNA synthetases class-II family profile" evidence="7">
    <location>
        <begin position="149"/>
        <end position="308"/>
    </location>
</feature>
<evidence type="ECO:0000256" key="4">
    <source>
        <dbReference type="ARBA" id="ARBA00022840"/>
    </source>
</evidence>
<evidence type="ECO:0000256" key="1">
    <source>
        <dbReference type="ARBA" id="ARBA00012814"/>
    </source>
</evidence>
<dbReference type="Gene3D" id="3.30.930.10">
    <property type="entry name" value="Bira Bifunctional Protein, Domain 2"/>
    <property type="match status" value="1"/>
</dbReference>
<evidence type="ECO:0000256" key="2">
    <source>
        <dbReference type="ARBA" id="ARBA00022598"/>
    </source>
</evidence>
<name>A0A075FKH5_9ARCH</name>
<organism evidence="8">
    <name type="scientific">uncultured marine thaumarchaeote AD1000_17_C04</name>
    <dbReference type="NCBI Taxonomy" id="1455895"/>
    <lineage>
        <taxon>Archaea</taxon>
        <taxon>Nitrososphaerota</taxon>
        <taxon>environmental samples</taxon>
    </lineage>
</organism>
<dbReference type="EC" id="6.1.1.20" evidence="1"/>
<keyword evidence="5" id="KW-0648">Protein biosynthesis</keyword>
<dbReference type="PANTHER" id="PTHR11538:SF40">
    <property type="entry name" value="PHENYLALANINE--TRNA LIGASE ALPHA SUBUNIT"/>
    <property type="match status" value="1"/>
</dbReference>
<dbReference type="InterPro" id="IPR006195">
    <property type="entry name" value="aa-tRNA-synth_II"/>
</dbReference>
<dbReference type="InterPro" id="IPR002319">
    <property type="entry name" value="Phenylalanyl-tRNA_Synthase"/>
</dbReference>
<dbReference type="Pfam" id="PF01409">
    <property type="entry name" value="tRNA-synt_2d"/>
    <property type="match status" value="1"/>
</dbReference>
<accession>A0A075FKH5</accession>
<dbReference type="PROSITE" id="PS50862">
    <property type="entry name" value="AA_TRNA_LIGASE_II"/>
    <property type="match status" value="1"/>
</dbReference>
<sequence length="308" mass="35525">MNQDELSAALGYARAEKWITIFKKDNKVMIRREGKESESKIEGLLNKISEPLELSEFSSEEQGILRSLVKRPEYISHEVVKKTRIKITKDGLEISKNIKDDNYIDVLTPKMLESGEWRNASLRPLNVESPAPTIYSGKKHPVRIFIDEVREIFVSLGFQEVEGSIVQSSFWNFDALFTPQDHPAREIQDTFYIENEKASLEVDEQILKNVESVHKDGANTGSKGWRYQWNIEQARRMVMRTHTTCVSVKNLADNKPDEARVFSVGRVFRNEKVTFKNLVEFHQIEGIVVGKDVTLRDLMGLLTKFYKN</sequence>